<feature type="domain" description="Thioredoxin" evidence="6">
    <location>
        <begin position="256"/>
        <end position="399"/>
    </location>
</feature>
<feature type="chain" id="PRO_5003630653" evidence="5">
    <location>
        <begin position="39"/>
        <end position="399"/>
    </location>
</feature>
<dbReference type="PANTHER" id="PTHR42852:SF6">
    <property type="entry name" value="THIOL:DISULFIDE INTERCHANGE PROTEIN DSBE"/>
    <property type="match status" value="1"/>
</dbReference>
<dbReference type="PATRIC" id="fig|1166018.3.peg.1302"/>
<keyword evidence="5" id="KW-0732">Signal</keyword>
<dbReference type="Gene3D" id="3.40.30.10">
    <property type="entry name" value="Glutaredoxin"/>
    <property type="match status" value="1"/>
</dbReference>
<dbReference type="Pfam" id="PF14289">
    <property type="entry name" value="DUF4369"/>
    <property type="match status" value="1"/>
</dbReference>
<sequence length="399" mass="43137">MAGLVAQNCYHYSKSSLITIVKNLVSMACALLPLAGLAQSGAYTLTGKVGTYNAPAKAYLRTVSGGTVNLDSSAITNGAFSFKGTVTDPTKAMLIIDHRGVGMRRLSAANGVAVYLEPGTITVSSPDSVLHAVASGTKLNADNEKLKAALKPASDRMTALMQEYQKATDEQRKSADFNSSIEKRYNTIESEQKKIWADFIKANPRSLVSLDAVKATGGSVPEYTDVAPLFATLSDDLKNSKAGKEYATVLTNLKATSIGEVAPDFTQADTLGQAVSLKSFRGKYVLVDFWASWCGPCRQENPNVVKNFNQFKDKNFTVLGVSLDRPNAKEAWMRAIHKDGLTWTQVSDLKFWDNDVAKLYGVRAIPQNFLIGPDGKILAKNIRGEELGKKLGELLVAKP</sequence>
<dbReference type="GO" id="GO:0016209">
    <property type="term" value="F:antioxidant activity"/>
    <property type="evidence" value="ECO:0007669"/>
    <property type="project" value="InterPro"/>
</dbReference>
<dbReference type="EMBL" id="HE796683">
    <property type="protein sequence ID" value="CCH02344.1"/>
    <property type="molecule type" value="Genomic_DNA"/>
</dbReference>
<dbReference type="GO" id="GO:0017004">
    <property type="term" value="P:cytochrome complex assembly"/>
    <property type="evidence" value="ECO:0007669"/>
    <property type="project" value="UniProtKB-KW"/>
</dbReference>
<dbReference type="HOGENOM" id="CLU_042529_1_0_10"/>
<gene>
    <name evidence="7" type="ORF">FAES_4345</name>
</gene>
<dbReference type="PROSITE" id="PS00194">
    <property type="entry name" value="THIOREDOXIN_1"/>
    <property type="match status" value="1"/>
</dbReference>
<dbReference type="PANTHER" id="PTHR42852">
    <property type="entry name" value="THIOL:DISULFIDE INTERCHANGE PROTEIN DSBE"/>
    <property type="match status" value="1"/>
</dbReference>
<dbReference type="SUPFAM" id="SSF52833">
    <property type="entry name" value="Thioredoxin-like"/>
    <property type="match status" value="1"/>
</dbReference>
<evidence type="ECO:0000313" key="7">
    <source>
        <dbReference type="EMBL" id="CCH02344.1"/>
    </source>
</evidence>
<evidence type="ECO:0000256" key="5">
    <source>
        <dbReference type="SAM" id="SignalP"/>
    </source>
</evidence>
<evidence type="ECO:0000256" key="1">
    <source>
        <dbReference type="ARBA" id="ARBA00004196"/>
    </source>
</evidence>
<dbReference type="GO" id="GO:0030313">
    <property type="term" value="C:cell envelope"/>
    <property type="evidence" value="ECO:0007669"/>
    <property type="project" value="UniProtKB-SubCell"/>
</dbReference>
<dbReference type="Pfam" id="PF00578">
    <property type="entry name" value="AhpC-TSA"/>
    <property type="match status" value="1"/>
</dbReference>
<keyword evidence="4" id="KW-0676">Redox-active center</keyword>
<comment type="subcellular location">
    <subcellularLocation>
        <location evidence="1">Cell envelope</location>
    </subcellularLocation>
</comment>
<dbReference type="InterPro" id="IPR050553">
    <property type="entry name" value="Thioredoxin_ResA/DsbE_sf"/>
</dbReference>
<dbReference type="Proteomes" id="UP000011058">
    <property type="component" value="Chromosome"/>
</dbReference>
<keyword evidence="2" id="KW-0201">Cytochrome c-type biogenesis</keyword>
<organism evidence="7 8">
    <name type="scientific">Fibrella aestuarina BUZ 2</name>
    <dbReference type="NCBI Taxonomy" id="1166018"/>
    <lineage>
        <taxon>Bacteria</taxon>
        <taxon>Pseudomonadati</taxon>
        <taxon>Bacteroidota</taxon>
        <taxon>Cytophagia</taxon>
        <taxon>Cytophagales</taxon>
        <taxon>Spirosomataceae</taxon>
        <taxon>Fibrella</taxon>
    </lineage>
</organism>
<dbReference type="eggNOG" id="COG1225">
    <property type="taxonomic scope" value="Bacteria"/>
</dbReference>
<feature type="signal peptide" evidence="5">
    <location>
        <begin position="1"/>
        <end position="38"/>
    </location>
</feature>
<dbReference type="KEGG" id="fae:FAES_4345"/>
<dbReference type="InterPro" id="IPR013766">
    <property type="entry name" value="Thioredoxin_domain"/>
</dbReference>
<name>I0KDZ1_9BACT</name>
<keyword evidence="8" id="KW-1185">Reference proteome</keyword>
<evidence type="ECO:0000259" key="6">
    <source>
        <dbReference type="PROSITE" id="PS51352"/>
    </source>
</evidence>
<dbReference type="InterPro" id="IPR000866">
    <property type="entry name" value="AhpC/TSA"/>
</dbReference>
<evidence type="ECO:0000256" key="2">
    <source>
        <dbReference type="ARBA" id="ARBA00022748"/>
    </source>
</evidence>
<protein>
    <submittedName>
        <fullName evidence="7">Thiol-disulfide oxidoreductase resA</fullName>
    </submittedName>
</protein>
<evidence type="ECO:0000256" key="4">
    <source>
        <dbReference type="ARBA" id="ARBA00023284"/>
    </source>
</evidence>
<dbReference type="GO" id="GO:0016491">
    <property type="term" value="F:oxidoreductase activity"/>
    <property type="evidence" value="ECO:0007669"/>
    <property type="project" value="InterPro"/>
</dbReference>
<dbReference type="InterPro" id="IPR017937">
    <property type="entry name" value="Thioredoxin_CS"/>
</dbReference>
<dbReference type="AlphaFoldDB" id="I0KDZ1"/>
<dbReference type="InterPro" id="IPR025380">
    <property type="entry name" value="DUF4369"/>
</dbReference>
<dbReference type="InterPro" id="IPR036249">
    <property type="entry name" value="Thioredoxin-like_sf"/>
</dbReference>
<keyword evidence="3" id="KW-1015">Disulfide bond</keyword>
<dbReference type="PROSITE" id="PS51352">
    <property type="entry name" value="THIOREDOXIN_2"/>
    <property type="match status" value="1"/>
</dbReference>
<evidence type="ECO:0000256" key="3">
    <source>
        <dbReference type="ARBA" id="ARBA00023157"/>
    </source>
</evidence>
<evidence type="ECO:0000313" key="8">
    <source>
        <dbReference type="Proteomes" id="UP000011058"/>
    </source>
</evidence>
<dbReference type="CDD" id="cd02966">
    <property type="entry name" value="TlpA_like_family"/>
    <property type="match status" value="1"/>
</dbReference>
<proteinExistence type="predicted"/>
<accession>I0KDZ1</accession>
<reference evidence="7 8" key="1">
    <citation type="journal article" date="2012" name="J. Bacteriol.">
        <title>Genome Sequence of Fibrella aestuarina BUZ 2T, a Filamentous Marine Bacterium.</title>
        <authorList>
            <person name="Filippini M."/>
            <person name="Qi W."/>
            <person name="Blom J."/>
            <person name="Goesmann A."/>
            <person name="Smits T.H."/>
            <person name="Bagheri H.C."/>
        </authorList>
    </citation>
    <scope>NUCLEOTIDE SEQUENCE [LARGE SCALE GENOMIC DNA]</scope>
    <source>
        <strain evidence="8">BUZ 2T</strain>
    </source>
</reference>